<keyword evidence="3" id="KW-1185">Reference proteome</keyword>
<dbReference type="Gene3D" id="3.40.630.30">
    <property type="match status" value="1"/>
</dbReference>
<keyword evidence="2" id="KW-0808">Transferase</keyword>
<dbReference type="STRING" id="655819.J4WCW8"/>
<protein>
    <submittedName>
        <fullName evidence="2">GNAT family acetyltransferase, putative</fullName>
    </submittedName>
</protein>
<dbReference type="HOGENOM" id="CLU_091412_0_0_1"/>
<dbReference type="OrthoDB" id="4738875at2759"/>
<dbReference type="InterPro" id="IPR052523">
    <property type="entry name" value="Trichothecene_AcTrans"/>
</dbReference>
<feature type="domain" description="N-acetyltransferase" evidence="1">
    <location>
        <begin position="154"/>
        <end position="191"/>
    </location>
</feature>
<dbReference type="AlphaFoldDB" id="J4WCW8"/>
<dbReference type="InterPro" id="IPR000182">
    <property type="entry name" value="GNAT_dom"/>
</dbReference>
<evidence type="ECO:0000313" key="3">
    <source>
        <dbReference type="Proteomes" id="UP000002762"/>
    </source>
</evidence>
<dbReference type="GO" id="GO:0016747">
    <property type="term" value="F:acyltransferase activity, transferring groups other than amino-acyl groups"/>
    <property type="evidence" value="ECO:0007669"/>
    <property type="project" value="InterPro"/>
</dbReference>
<evidence type="ECO:0000313" key="2">
    <source>
        <dbReference type="EMBL" id="EJP67900.1"/>
    </source>
</evidence>
<gene>
    <name evidence="2" type="ORF">BBA_02796</name>
</gene>
<accession>J4WCW8</accession>
<dbReference type="RefSeq" id="XP_008596115.1">
    <property type="nucleotide sequence ID" value="XM_008597893.1"/>
</dbReference>
<dbReference type="EMBL" id="JH725155">
    <property type="protein sequence ID" value="EJP67900.1"/>
    <property type="molecule type" value="Genomic_DNA"/>
</dbReference>
<reference evidence="2 3" key="1">
    <citation type="journal article" date="2012" name="Sci. Rep.">
        <title>Genomic perspectives on the evolution of fungal entomopathogenicity in Beauveria bassiana.</title>
        <authorList>
            <person name="Xiao G."/>
            <person name="Ying S.H."/>
            <person name="Zheng P."/>
            <person name="Wang Z.L."/>
            <person name="Zhang S."/>
            <person name="Xie X.Q."/>
            <person name="Shang Y."/>
            <person name="St Leger R.J."/>
            <person name="Zhao G.P."/>
            <person name="Wang C."/>
            <person name="Feng M.G."/>
        </authorList>
    </citation>
    <scope>NUCLEOTIDE SEQUENCE [LARGE SCALE GENOMIC DNA]</scope>
    <source>
        <strain evidence="2 3">ARSEF 2860</strain>
    </source>
</reference>
<dbReference type="Pfam" id="PF00583">
    <property type="entry name" value="Acetyltransf_1"/>
    <property type="match status" value="1"/>
</dbReference>
<evidence type="ECO:0000259" key="1">
    <source>
        <dbReference type="Pfam" id="PF00583"/>
    </source>
</evidence>
<name>J4WCW8_BEAB2</name>
<dbReference type="Proteomes" id="UP000002762">
    <property type="component" value="Unassembled WGS sequence"/>
</dbReference>
<dbReference type="GeneID" id="19885808"/>
<organism evidence="2 3">
    <name type="scientific">Beauveria bassiana (strain ARSEF 2860)</name>
    <name type="common">White muscardine disease fungus</name>
    <name type="synonym">Tritirachium shiotae</name>
    <dbReference type="NCBI Taxonomy" id="655819"/>
    <lineage>
        <taxon>Eukaryota</taxon>
        <taxon>Fungi</taxon>
        <taxon>Dikarya</taxon>
        <taxon>Ascomycota</taxon>
        <taxon>Pezizomycotina</taxon>
        <taxon>Sordariomycetes</taxon>
        <taxon>Hypocreomycetidae</taxon>
        <taxon>Hypocreales</taxon>
        <taxon>Cordycipitaceae</taxon>
        <taxon>Beauveria</taxon>
    </lineage>
</organism>
<dbReference type="PANTHER" id="PTHR42791:SF2">
    <property type="entry name" value="N-ACETYLTRANSFERASE DOMAIN-CONTAINING PROTEIN"/>
    <property type="match status" value="1"/>
</dbReference>
<dbReference type="CDD" id="cd04301">
    <property type="entry name" value="NAT_SF"/>
    <property type="match status" value="1"/>
</dbReference>
<dbReference type="InParanoid" id="J4WCW8"/>
<dbReference type="InterPro" id="IPR016181">
    <property type="entry name" value="Acyl_CoA_acyltransferase"/>
</dbReference>
<sequence length="256" mass="27497">MKVRAATDADVPAIAALILAAASAEAPWTSYLPARLRRDPVLVQHAEAVLRSHLAAGDETSVVVVAELSADESDRSRPEIVAAAVWDTYTSWAQPAKTGQPAKTVNPFKDAAGCTTTSYTGDNWCPHDAGDDYRKLSALGDAMRQGRRRFFAVEEPHVYLRVLATHPDHQGRGHAKVLCRWGVALARRKRVGVCLATGSRGYIALSGMGFEDLGAVVVPAGQGYDEQVLKALRMDAAAAQAASPSVWDSLWKYISS</sequence>
<dbReference type="PANTHER" id="PTHR42791">
    <property type="entry name" value="GNAT FAMILY ACETYLTRANSFERASE"/>
    <property type="match status" value="1"/>
</dbReference>
<proteinExistence type="predicted"/>
<dbReference type="SUPFAM" id="SSF55729">
    <property type="entry name" value="Acyl-CoA N-acyltransferases (Nat)"/>
    <property type="match status" value="1"/>
</dbReference>